<dbReference type="RefSeq" id="XP_030348216.1">
    <property type="nucleotide sequence ID" value="XM_030492356.1"/>
</dbReference>
<gene>
    <name evidence="4" type="primary">LOC115610598</name>
</gene>
<feature type="domain" description="N-acetyltransferase" evidence="3">
    <location>
        <begin position="69"/>
        <end position="220"/>
    </location>
</feature>
<keyword evidence="2" id="KW-1133">Transmembrane helix</keyword>
<evidence type="ECO:0000313" key="5">
    <source>
        <dbReference type="Proteomes" id="UP000472266"/>
    </source>
</evidence>
<organism evidence="4 5">
    <name type="scientific">Strigops habroptila</name>
    <name type="common">Kakapo</name>
    <dbReference type="NCBI Taxonomy" id="2489341"/>
    <lineage>
        <taxon>Eukaryota</taxon>
        <taxon>Metazoa</taxon>
        <taxon>Chordata</taxon>
        <taxon>Craniata</taxon>
        <taxon>Vertebrata</taxon>
        <taxon>Euteleostomi</taxon>
        <taxon>Archelosauria</taxon>
        <taxon>Archosauria</taxon>
        <taxon>Dinosauria</taxon>
        <taxon>Saurischia</taxon>
        <taxon>Theropoda</taxon>
        <taxon>Coelurosauria</taxon>
        <taxon>Aves</taxon>
        <taxon>Neognathae</taxon>
        <taxon>Neoaves</taxon>
        <taxon>Telluraves</taxon>
        <taxon>Australaves</taxon>
        <taxon>Psittaciformes</taxon>
        <taxon>Psittacidae</taxon>
        <taxon>Strigops</taxon>
    </lineage>
</organism>
<dbReference type="CDD" id="cd04301">
    <property type="entry name" value="NAT_SF"/>
    <property type="match status" value="1"/>
</dbReference>
<dbReference type="KEGG" id="shab:115610598"/>
<name>A0A672UDE7_STRHB</name>
<keyword evidence="5" id="KW-1185">Reference proteome</keyword>
<dbReference type="InterPro" id="IPR050769">
    <property type="entry name" value="NAT_camello-type"/>
</dbReference>
<keyword evidence="2" id="KW-0472">Membrane</keyword>
<evidence type="ECO:0000256" key="2">
    <source>
        <dbReference type="SAM" id="Phobius"/>
    </source>
</evidence>
<dbReference type="GO" id="GO:0008080">
    <property type="term" value="F:N-acetyltransferase activity"/>
    <property type="evidence" value="ECO:0007669"/>
    <property type="project" value="InterPro"/>
</dbReference>
<accession>A0A672UDE7</accession>
<evidence type="ECO:0000313" key="4">
    <source>
        <dbReference type="Ensembl" id="ENSSHBP00005012811.1"/>
    </source>
</evidence>
<dbReference type="GeneTree" id="ENSGT00950000182932"/>
<dbReference type="OMA" id="YKIPDTH"/>
<dbReference type="RefSeq" id="XP_030348217.1">
    <property type="nucleotide sequence ID" value="XM_030492357.1"/>
</dbReference>
<reference evidence="4 5" key="1">
    <citation type="submission" date="2019-11" db="EMBL/GenBank/DDBJ databases">
        <title>Strigops habroptila (kakapo) genome, bStrHab1, primary haplotype, v2.</title>
        <authorList>
            <person name="Jarvis E.D."/>
            <person name="Howard J."/>
            <person name="Rhie A."/>
            <person name="Phillippy A."/>
            <person name="Korlach J."/>
            <person name="Digby A."/>
            <person name="Iorns D."/>
            <person name="Eason D."/>
            <person name="Robertson B."/>
            <person name="Raemaekers T."/>
            <person name="Howe K."/>
            <person name="Lewin H."/>
            <person name="Damas J."/>
            <person name="Hastie A."/>
            <person name="Tracey A."/>
            <person name="Chow W."/>
            <person name="Fedrigo O."/>
        </authorList>
    </citation>
    <scope>NUCLEOTIDE SEQUENCE [LARGE SCALE GENOMIC DNA]</scope>
</reference>
<sequence>MASYRIRQYQDKDFDAVRTLFARGMLEHMPAGYRHVLRSARVQLELLVLFVLVRVAGGYWLLGLGAVALALVAIWLVVHSYSTSYVQQALSTDLADVHGTYLRSPHSCFWVAEVGGAVVGMVAVEPPEDPAEREVALELKRMSVSKEHRGWGISGALCGEVLRFTRARGFGAVVLSTSMVQVAAQRLYESQGFRKVGATSPGLLASLLCFQIFRYRCDLPGRAAAPPH</sequence>
<dbReference type="Proteomes" id="UP000472266">
    <property type="component" value="Chromosome 8"/>
</dbReference>
<evidence type="ECO:0000259" key="3">
    <source>
        <dbReference type="PROSITE" id="PS51186"/>
    </source>
</evidence>
<feature type="transmembrane region" description="Helical" evidence="2">
    <location>
        <begin position="46"/>
        <end position="78"/>
    </location>
</feature>
<dbReference type="AlphaFoldDB" id="A0A672UDE7"/>
<dbReference type="Ensembl" id="ENSSHBT00005015441.1">
    <property type="protein sequence ID" value="ENSSHBP00005012814.1"/>
    <property type="gene ID" value="ENSSHBG00005011256.1"/>
</dbReference>
<dbReference type="PANTHER" id="PTHR13947">
    <property type="entry name" value="GNAT FAMILY N-ACETYLTRANSFERASE"/>
    <property type="match status" value="1"/>
</dbReference>
<dbReference type="GeneID" id="115610598"/>
<dbReference type="SUPFAM" id="SSF55729">
    <property type="entry name" value="Acyl-CoA N-acyltransferases (Nat)"/>
    <property type="match status" value="1"/>
</dbReference>
<dbReference type="Pfam" id="PF00583">
    <property type="entry name" value="Acetyltransf_1"/>
    <property type="match status" value="1"/>
</dbReference>
<dbReference type="PANTHER" id="PTHR13947:SF58">
    <property type="entry name" value="8B (PUTATIVE,_PSEUDO-RELATED"/>
    <property type="match status" value="1"/>
</dbReference>
<keyword evidence="2" id="KW-0812">Transmembrane</keyword>
<dbReference type="Ensembl" id="ENSSHBT00005015438.1">
    <property type="protein sequence ID" value="ENSSHBP00005012811.1"/>
    <property type="gene ID" value="ENSSHBG00005011256.1"/>
</dbReference>
<dbReference type="InterPro" id="IPR000182">
    <property type="entry name" value="GNAT_dom"/>
</dbReference>
<dbReference type="PROSITE" id="PS51186">
    <property type="entry name" value="GNAT"/>
    <property type="match status" value="1"/>
</dbReference>
<evidence type="ECO:0000256" key="1">
    <source>
        <dbReference type="ARBA" id="ARBA00022679"/>
    </source>
</evidence>
<proteinExistence type="predicted"/>
<dbReference type="Gene3D" id="3.40.630.30">
    <property type="match status" value="1"/>
</dbReference>
<dbReference type="OrthoDB" id="41532at2759"/>
<reference evidence="4" key="2">
    <citation type="submission" date="2025-05" db="UniProtKB">
        <authorList>
            <consortium name="Ensembl"/>
        </authorList>
    </citation>
    <scope>IDENTIFICATION</scope>
</reference>
<protein>
    <submittedName>
        <fullName evidence="4">N-acetyltransferase family 8 member 3-like</fullName>
    </submittedName>
</protein>
<dbReference type="InterPro" id="IPR016181">
    <property type="entry name" value="Acyl_CoA_acyltransferase"/>
</dbReference>
<keyword evidence="1" id="KW-0808">Transferase</keyword>